<sequence>MPPKTPKQPGHNRSFLNQETVSPGGSSSSTESPQPGGATASQMAAPSLVRVKQEEEDGGESKLSRHSHHFKVKFPNDKFRYTIDCDQPHTVLDAIKLHLNEQFTKMEKRKNYSDEKIIIQLSDVVKQSIVATHFPCSCIQNDECLIVHFKNQEVEEPRSQDDEILPREQYSVFYISKEGGEKAKKTTLFKNKTVKEFDYLCVYAKKGTTVKEALERDGRFVDFQDFKLSEDENSKEHTLCTQKVDKLDQKKFKICLERRRSDKVQVSNKQPVSVNKAKDESGSAGNAGTMNRRLSEQIQDLIKLMEITLPGDSYQRALELKKENFGKIQQSFSEVHRVRKLLQLGKSVCKLIVQDVCQGTGFVLFDRFILTNAHLLNKRVEGNKLREGTNVYALFNYEEPEPHTDYHTFTAEKTLIDFDLKLGYAILELKPEDQKQNQAAETAKIPPGLLSEFGPPPANGEACLIGHPAGEVKKIDPTCIIEIDNRGQAVGQQLHPYKDKLFVVQSVVEALKQQGIESTLEGGCKADKVVTDNTFMYHGSSGSPVFDVGCRVFGLHTAGYCYGFPEISEKKQSVIEFAQPVLTIFESFVRNLHASGNKELLDRVEKAAEGNSDLQDAIQSVVGLR</sequence>
<gene>
    <name evidence="3" type="primary">LOC103373032</name>
</gene>
<proteinExistence type="predicted"/>
<name>A0A9Y4NPH6_9TELE</name>
<protein>
    <submittedName>
        <fullName evidence="3">Protein FAM111A-like isoform X1</fullName>
    </submittedName>
</protein>
<reference evidence="3" key="1">
    <citation type="submission" date="2025-08" db="UniProtKB">
        <authorList>
            <consortium name="RefSeq"/>
        </authorList>
    </citation>
    <scope>IDENTIFICATION</scope>
</reference>
<dbReference type="PANTHER" id="PTHR14389:SF3">
    <property type="entry name" value="PROTEIN FAM111A-LIKE"/>
    <property type="match status" value="1"/>
</dbReference>
<dbReference type="GO" id="GO:0005634">
    <property type="term" value="C:nucleus"/>
    <property type="evidence" value="ECO:0007669"/>
    <property type="project" value="TreeGrafter"/>
</dbReference>
<evidence type="ECO:0000313" key="2">
    <source>
        <dbReference type="Proteomes" id="UP000694891"/>
    </source>
</evidence>
<evidence type="ECO:0000256" key="1">
    <source>
        <dbReference type="SAM" id="MobiDB-lite"/>
    </source>
</evidence>
<dbReference type="Gene3D" id="2.40.10.10">
    <property type="entry name" value="Trypsin-like serine proteases"/>
    <property type="match status" value="2"/>
</dbReference>
<dbReference type="InterPro" id="IPR009003">
    <property type="entry name" value="Peptidase_S1_PA"/>
</dbReference>
<dbReference type="AlphaFoldDB" id="A0A9Y4NPH6"/>
<keyword evidence="2" id="KW-1185">Reference proteome</keyword>
<dbReference type="Proteomes" id="UP000694891">
    <property type="component" value="Unplaced"/>
</dbReference>
<feature type="region of interest" description="Disordered" evidence="1">
    <location>
        <begin position="1"/>
        <end position="68"/>
    </location>
</feature>
<dbReference type="SUPFAM" id="SSF50494">
    <property type="entry name" value="Trypsin-like serine proteases"/>
    <property type="match status" value="1"/>
</dbReference>
<dbReference type="PANTHER" id="PTHR14389">
    <property type="entry name" value="SI:CH1073-475A24.1"/>
    <property type="match status" value="1"/>
</dbReference>
<evidence type="ECO:0000313" key="3">
    <source>
        <dbReference type="RefSeq" id="XP_008301049.1"/>
    </source>
</evidence>
<organism evidence="2 3">
    <name type="scientific">Stegastes partitus</name>
    <name type="common">bicolor damselfish</name>
    <dbReference type="NCBI Taxonomy" id="144197"/>
    <lineage>
        <taxon>Eukaryota</taxon>
        <taxon>Metazoa</taxon>
        <taxon>Chordata</taxon>
        <taxon>Craniata</taxon>
        <taxon>Vertebrata</taxon>
        <taxon>Euteleostomi</taxon>
        <taxon>Actinopterygii</taxon>
        <taxon>Neopterygii</taxon>
        <taxon>Teleostei</taxon>
        <taxon>Neoteleostei</taxon>
        <taxon>Acanthomorphata</taxon>
        <taxon>Ovalentaria</taxon>
        <taxon>Pomacentridae</taxon>
        <taxon>Stegastes</taxon>
    </lineage>
</organism>
<dbReference type="Pfam" id="PF13365">
    <property type="entry name" value="Trypsin_2"/>
    <property type="match status" value="1"/>
</dbReference>
<dbReference type="GO" id="GO:0006260">
    <property type="term" value="P:DNA replication"/>
    <property type="evidence" value="ECO:0007669"/>
    <property type="project" value="TreeGrafter"/>
</dbReference>
<dbReference type="InterPro" id="IPR043504">
    <property type="entry name" value="Peptidase_S1_PA_chymotrypsin"/>
</dbReference>
<dbReference type="RefSeq" id="XP_008301049.1">
    <property type="nucleotide sequence ID" value="XM_008302827.1"/>
</dbReference>
<dbReference type="GO" id="GO:0000785">
    <property type="term" value="C:chromatin"/>
    <property type="evidence" value="ECO:0007669"/>
    <property type="project" value="TreeGrafter"/>
</dbReference>
<feature type="compositionally biased region" description="Low complexity" evidence="1">
    <location>
        <begin position="22"/>
        <end position="37"/>
    </location>
</feature>
<feature type="region of interest" description="Disordered" evidence="1">
    <location>
        <begin position="266"/>
        <end position="290"/>
    </location>
</feature>
<accession>A0A9Y4NPH6</accession>
<dbReference type="GeneID" id="103373032"/>